<gene>
    <name evidence="1" type="ORF">DFP88_1014</name>
</gene>
<dbReference type="PANTHER" id="PTHR43123">
    <property type="entry name" value="POLYSACCHARIDE DEACETYLASE-RELATED"/>
    <property type="match status" value="1"/>
</dbReference>
<dbReference type="SUPFAM" id="SSF88713">
    <property type="entry name" value="Glycoside hydrolase/deacetylase"/>
    <property type="match status" value="1"/>
</dbReference>
<dbReference type="EMBL" id="QJTE01000001">
    <property type="protein sequence ID" value="PYE85341.1"/>
    <property type="molecule type" value="Genomic_DNA"/>
</dbReference>
<organism evidence="1 2">
    <name type="scientific">Pseudoroseicyclus aestuarii</name>
    <dbReference type="NCBI Taxonomy" id="1795041"/>
    <lineage>
        <taxon>Bacteria</taxon>
        <taxon>Pseudomonadati</taxon>
        <taxon>Pseudomonadota</taxon>
        <taxon>Alphaproteobacteria</taxon>
        <taxon>Rhodobacterales</taxon>
        <taxon>Paracoccaceae</taxon>
        <taxon>Pseudoroseicyclus</taxon>
    </lineage>
</organism>
<dbReference type="Gene3D" id="3.20.20.370">
    <property type="entry name" value="Glycoside hydrolase/deacetylase"/>
    <property type="match status" value="1"/>
</dbReference>
<sequence length="307" mass="35288">MRRDPGLYDFAPWRADRPRIEWPGGARVAFWVAPNIEHYELTPPEGPVRKPWPRPLPDVQGYSWRDYGNRVGFDRMADVMERHGVRGSVSLNVAVCDHFPEIVDRCVDLEWELFSHGTYNTRYHYGMDEAQQRRLVADSRETILRASGQRLDGWLSPAITNLEDTQDILAEEGLLYTLDSFEFDQPMPTKTRAGRLVSLPYSLEVNDVPLFSMRQHGPDEYVEVVCAQFDRLYAEGAESGTVMCLPLHPYLIGQPHRIGALDRVLAHVTGHSDVWLATGREIATHWRDRYWDAAQAWIETVNRRVAS</sequence>
<dbReference type="Proteomes" id="UP000248311">
    <property type="component" value="Unassembled WGS sequence"/>
</dbReference>
<evidence type="ECO:0000313" key="1">
    <source>
        <dbReference type="EMBL" id="PYE85341.1"/>
    </source>
</evidence>
<dbReference type="OrthoDB" id="9787041at2"/>
<dbReference type="InterPro" id="IPR011330">
    <property type="entry name" value="Glyco_hydro/deAcase_b/a-brl"/>
</dbReference>
<evidence type="ECO:0000313" key="2">
    <source>
        <dbReference type="Proteomes" id="UP000248311"/>
    </source>
</evidence>
<name>A0A318STQ2_9RHOB</name>
<reference evidence="1 2" key="1">
    <citation type="submission" date="2018-06" db="EMBL/GenBank/DDBJ databases">
        <title>Genomic Encyclopedia of Type Strains, Phase III (KMG-III): the genomes of soil and plant-associated and newly described type strains.</title>
        <authorList>
            <person name="Whitman W."/>
        </authorList>
    </citation>
    <scope>NUCLEOTIDE SEQUENCE [LARGE SCALE GENOMIC DNA]</scope>
    <source>
        <strain evidence="1 2">CECT 9025</strain>
    </source>
</reference>
<dbReference type="CDD" id="cd10979">
    <property type="entry name" value="CE4_PuuE_like"/>
    <property type="match status" value="1"/>
</dbReference>
<proteinExistence type="predicted"/>
<dbReference type="GO" id="GO:0005975">
    <property type="term" value="P:carbohydrate metabolic process"/>
    <property type="evidence" value="ECO:0007669"/>
    <property type="project" value="InterPro"/>
</dbReference>
<dbReference type="AlphaFoldDB" id="A0A318STQ2"/>
<protein>
    <submittedName>
        <fullName evidence="1">Peptidoglycan/xylan/chitin deacetylase (PgdA/CDA1 family)</fullName>
    </submittedName>
</protein>
<keyword evidence="2" id="KW-1185">Reference proteome</keyword>
<dbReference type="PANTHER" id="PTHR43123:SF4">
    <property type="entry name" value="POLYSACCHARIDE DEACETYLASE"/>
    <property type="match status" value="1"/>
</dbReference>
<accession>A0A318STQ2</accession>
<dbReference type="RefSeq" id="WP_110812415.1">
    <property type="nucleotide sequence ID" value="NZ_QJTE01000001.1"/>
</dbReference>
<comment type="caution">
    <text evidence="1">The sequence shown here is derived from an EMBL/GenBank/DDBJ whole genome shotgun (WGS) entry which is preliminary data.</text>
</comment>